<dbReference type="GO" id="GO:0009003">
    <property type="term" value="F:signal peptidase activity"/>
    <property type="evidence" value="ECO:0007669"/>
    <property type="project" value="UniProtKB-EC"/>
</dbReference>
<reference evidence="10 11" key="1">
    <citation type="submission" date="2021-03" db="EMBL/GenBank/DDBJ databases">
        <title>Genomic Encyclopedia of Type Strains, Phase IV (KMG-IV): sequencing the most valuable type-strain genomes for metagenomic binning, comparative biology and taxonomic classification.</title>
        <authorList>
            <person name="Goeker M."/>
        </authorList>
    </citation>
    <scope>NUCLEOTIDE SEQUENCE [LARGE SCALE GENOMIC DNA]</scope>
    <source>
        <strain evidence="10 11">DSM 26806</strain>
    </source>
</reference>
<evidence type="ECO:0000256" key="7">
    <source>
        <dbReference type="RuleBase" id="RU003993"/>
    </source>
</evidence>
<dbReference type="Pfam" id="PF10502">
    <property type="entry name" value="Peptidase_S26"/>
    <property type="match status" value="1"/>
</dbReference>
<comment type="caution">
    <text evidence="10">The sequence shown here is derived from an EMBL/GenBank/DDBJ whole genome shotgun (WGS) entry which is preliminary data.</text>
</comment>
<evidence type="ECO:0000256" key="6">
    <source>
        <dbReference type="ARBA" id="ARBA00022801"/>
    </source>
</evidence>
<dbReference type="NCBIfam" id="TIGR02227">
    <property type="entry name" value="sigpep_I_bact"/>
    <property type="match status" value="1"/>
</dbReference>
<dbReference type="InterPro" id="IPR019757">
    <property type="entry name" value="Pept_S26A_signal_pept_1_Lys-AS"/>
</dbReference>
<evidence type="ECO:0000256" key="1">
    <source>
        <dbReference type="ARBA" id="ARBA00000677"/>
    </source>
</evidence>
<evidence type="ECO:0000256" key="3">
    <source>
        <dbReference type="ARBA" id="ARBA00009370"/>
    </source>
</evidence>
<dbReference type="PANTHER" id="PTHR43390:SF1">
    <property type="entry name" value="CHLOROPLAST PROCESSING PEPTIDASE"/>
    <property type="match status" value="1"/>
</dbReference>
<organism evidence="10 11">
    <name type="scientific">Paenibacillus shirakamiensis</name>
    <dbReference type="NCBI Taxonomy" id="1265935"/>
    <lineage>
        <taxon>Bacteria</taxon>
        <taxon>Bacillati</taxon>
        <taxon>Bacillota</taxon>
        <taxon>Bacilli</taxon>
        <taxon>Bacillales</taxon>
        <taxon>Paenibacillaceae</taxon>
        <taxon>Paenibacillus</taxon>
    </lineage>
</organism>
<dbReference type="InterPro" id="IPR019758">
    <property type="entry name" value="Pept_S26A_signal_pept_1_CS"/>
</dbReference>
<dbReference type="PROSITE" id="PS00761">
    <property type="entry name" value="SPASE_I_3"/>
    <property type="match status" value="1"/>
</dbReference>
<evidence type="ECO:0000256" key="4">
    <source>
        <dbReference type="ARBA" id="ARBA00013208"/>
    </source>
</evidence>
<evidence type="ECO:0000259" key="9">
    <source>
        <dbReference type="Pfam" id="PF10502"/>
    </source>
</evidence>
<keyword evidence="7" id="KW-0472">Membrane</keyword>
<dbReference type="InterPro" id="IPR019756">
    <property type="entry name" value="Pept_S26A_signal_pept_1_Ser-AS"/>
</dbReference>
<name>A0ABS4JFD7_9BACL</name>
<keyword evidence="11" id="KW-1185">Reference proteome</keyword>
<accession>A0ABS4JFD7</accession>
<evidence type="ECO:0000313" key="10">
    <source>
        <dbReference type="EMBL" id="MBP1999780.1"/>
    </source>
</evidence>
<dbReference type="RefSeq" id="WP_209859315.1">
    <property type="nucleotide sequence ID" value="NZ_JAGGLD010000001.1"/>
</dbReference>
<keyword evidence="7" id="KW-1133">Transmembrane helix</keyword>
<keyword evidence="7" id="KW-0812">Transmembrane</keyword>
<dbReference type="EC" id="3.4.21.89" evidence="4 7"/>
<keyword evidence="5 7" id="KW-0645">Protease</keyword>
<dbReference type="CDD" id="cd06530">
    <property type="entry name" value="S26_SPase_I"/>
    <property type="match status" value="1"/>
</dbReference>
<evidence type="ECO:0000313" key="11">
    <source>
        <dbReference type="Proteomes" id="UP001519288"/>
    </source>
</evidence>
<dbReference type="EMBL" id="JAGGLD010000001">
    <property type="protein sequence ID" value="MBP1999780.1"/>
    <property type="molecule type" value="Genomic_DNA"/>
</dbReference>
<evidence type="ECO:0000256" key="5">
    <source>
        <dbReference type="ARBA" id="ARBA00022670"/>
    </source>
</evidence>
<comment type="catalytic activity">
    <reaction evidence="1 7">
        <text>Cleavage of hydrophobic, N-terminal signal or leader sequences from secreted and periplasmic proteins.</text>
        <dbReference type="EC" id="3.4.21.89"/>
    </reaction>
</comment>
<dbReference type="PROSITE" id="PS00501">
    <property type="entry name" value="SPASE_I_1"/>
    <property type="match status" value="1"/>
</dbReference>
<dbReference type="PRINTS" id="PR00727">
    <property type="entry name" value="LEADERPTASE"/>
</dbReference>
<evidence type="ECO:0000256" key="2">
    <source>
        <dbReference type="ARBA" id="ARBA00004401"/>
    </source>
</evidence>
<feature type="transmembrane region" description="Helical" evidence="7">
    <location>
        <begin position="7"/>
        <end position="29"/>
    </location>
</feature>
<dbReference type="Proteomes" id="UP001519288">
    <property type="component" value="Unassembled WGS sequence"/>
</dbReference>
<dbReference type="InterPro" id="IPR036286">
    <property type="entry name" value="LexA/Signal_pep-like_sf"/>
</dbReference>
<gene>
    <name evidence="10" type="ORF">J2Z69_000799</name>
</gene>
<protein>
    <recommendedName>
        <fullName evidence="4 7">Signal peptidase I</fullName>
        <ecNumber evidence="4 7">3.4.21.89</ecNumber>
    </recommendedName>
</protein>
<feature type="domain" description="Peptidase S26" evidence="9">
    <location>
        <begin position="9"/>
        <end position="182"/>
    </location>
</feature>
<dbReference type="PROSITE" id="PS00760">
    <property type="entry name" value="SPASE_I_2"/>
    <property type="match status" value="1"/>
</dbReference>
<dbReference type="PANTHER" id="PTHR43390">
    <property type="entry name" value="SIGNAL PEPTIDASE I"/>
    <property type="match status" value="1"/>
</dbReference>
<keyword evidence="6 7" id="KW-0378">Hydrolase</keyword>
<proteinExistence type="inferred from homology"/>
<comment type="similarity">
    <text evidence="3 8">Belongs to the peptidase S26 family.</text>
</comment>
<dbReference type="InterPro" id="IPR000223">
    <property type="entry name" value="Pept_S26A_signal_pept_1"/>
</dbReference>
<evidence type="ECO:0000256" key="8">
    <source>
        <dbReference type="RuleBase" id="RU362042"/>
    </source>
</evidence>
<dbReference type="SUPFAM" id="SSF51306">
    <property type="entry name" value="LexA/Signal peptidase"/>
    <property type="match status" value="1"/>
</dbReference>
<sequence>MRIAKEMLGYVYAIGIAFVISLFVGIFLFQPYKVDGKSMDPTLKDKQRIYASKLAHTFSHMPAYGDIVILDSRVDRKRSFMDSLKEHPIIQWIDGEDKEEIYFVKRVIGKPGDTIEIKNQHVYRNGVQLNESYINETMNTQGGGEWKVPADHVFVLGDNRNYSRDSREIGFIPLDHVLGIEQIK</sequence>
<dbReference type="InterPro" id="IPR019533">
    <property type="entry name" value="Peptidase_S26"/>
</dbReference>
<comment type="subcellular location">
    <subcellularLocation>
        <location evidence="2">Cell membrane</location>
        <topology evidence="2">Single-pass type II membrane protein</topology>
    </subcellularLocation>
    <subcellularLocation>
        <location evidence="8">Membrane</location>
        <topology evidence="8">Single-pass type II membrane protein</topology>
    </subcellularLocation>
</comment>
<dbReference type="Gene3D" id="2.10.109.10">
    <property type="entry name" value="Umud Fragment, subunit A"/>
    <property type="match status" value="1"/>
</dbReference>